<evidence type="ECO:0000313" key="3">
    <source>
        <dbReference type="EMBL" id="CEM41249.1"/>
    </source>
</evidence>
<reference evidence="3" key="1">
    <citation type="submission" date="2014-11" db="EMBL/GenBank/DDBJ databases">
        <authorList>
            <person name="Otto D Thomas"/>
            <person name="Naeem Raeece"/>
        </authorList>
    </citation>
    <scope>NUCLEOTIDE SEQUENCE</scope>
</reference>
<protein>
    <submittedName>
        <fullName evidence="3">Uncharacterized protein</fullName>
    </submittedName>
</protein>
<evidence type="ECO:0000256" key="2">
    <source>
        <dbReference type="SAM" id="Phobius"/>
    </source>
</evidence>
<accession>A0A0G4HB70</accession>
<evidence type="ECO:0000256" key="1">
    <source>
        <dbReference type="SAM" id="MobiDB-lite"/>
    </source>
</evidence>
<gene>
    <name evidence="3" type="ORF">Cvel_25922</name>
</gene>
<feature type="transmembrane region" description="Helical" evidence="2">
    <location>
        <begin position="40"/>
        <end position="58"/>
    </location>
</feature>
<keyword evidence="2" id="KW-1133">Transmembrane helix</keyword>
<proteinExistence type="predicted"/>
<feature type="region of interest" description="Disordered" evidence="1">
    <location>
        <begin position="107"/>
        <end position="140"/>
    </location>
</feature>
<feature type="region of interest" description="Disordered" evidence="1">
    <location>
        <begin position="159"/>
        <end position="190"/>
    </location>
</feature>
<dbReference type="EMBL" id="CDMZ01002199">
    <property type="protein sequence ID" value="CEM41249.1"/>
    <property type="molecule type" value="Genomic_DNA"/>
</dbReference>
<feature type="compositionally biased region" description="Basic and acidic residues" evidence="1">
    <location>
        <begin position="174"/>
        <end position="190"/>
    </location>
</feature>
<keyword evidence="2" id="KW-0812">Transmembrane</keyword>
<feature type="compositionally biased region" description="Low complexity" evidence="1">
    <location>
        <begin position="17"/>
        <end position="32"/>
    </location>
</feature>
<dbReference type="AlphaFoldDB" id="A0A0G4HB70"/>
<dbReference type="VEuPathDB" id="CryptoDB:Cvel_25922"/>
<feature type="compositionally biased region" description="Basic and acidic residues" evidence="1">
    <location>
        <begin position="107"/>
        <end position="121"/>
    </location>
</feature>
<feature type="region of interest" description="Disordered" evidence="1">
    <location>
        <begin position="1"/>
        <end position="34"/>
    </location>
</feature>
<sequence length="267" mass="29131">MEAEELIGVETDFSAEESFPSPSDDAPSFPSEAGEDSFPISYLIAAFGIFALLGLLWLRWKSLKEQQRLDATRMKEKSARMKRVQKLEEEAESFKQSDDYQKLLDESVKREKGITTEDRKAASGSKPGGDDSGPPRLGYFPDSGKRFKPDVCRRAAGGVAPSTLSEGECACPVSEEKKEEDQKGRDNKDDVASLLKNLDLFGGGKKGDVEGKKGLAGLFDGLKDFDLDLGGDGLKKLLENMGKKKLRGCGREGEPEDLLILVASTLN</sequence>
<name>A0A0G4HB70_9ALVE</name>
<organism evidence="3">
    <name type="scientific">Chromera velia CCMP2878</name>
    <dbReference type="NCBI Taxonomy" id="1169474"/>
    <lineage>
        <taxon>Eukaryota</taxon>
        <taxon>Sar</taxon>
        <taxon>Alveolata</taxon>
        <taxon>Colpodellida</taxon>
        <taxon>Chromeraceae</taxon>
        <taxon>Chromera</taxon>
    </lineage>
</organism>
<keyword evidence="2" id="KW-0472">Membrane</keyword>